<dbReference type="EMBL" id="LVWE01000040">
    <property type="protein sequence ID" value="OAD44689.1"/>
    <property type="molecule type" value="Genomic_DNA"/>
</dbReference>
<protein>
    <submittedName>
        <fullName evidence="1">Uncharacterized protein</fullName>
    </submittedName>
</protein>
<comment type="caution">
    <text evidence="1">The sequence shown here is derived from an EMBL/GenBank/DDBJ whole genome shotgun (WGS) entry which is preliminary data.</text>
</comment>
<reference evidence="1 2" key="1">
    <citation type="submission" date="2016-02" db="EMBL/GenBank/DDBJ databases">
        <title>Draft genome sequence of Polaribacter atrinae KACC17473.</title>
        <authorList>
            <person name="Shin S.-K."/>
            <person name="Yi H."/>
        </authorList>
    </citation>
    <scope>NUCLEOTIDE SEQUENCE [LARGE SCALE GENOMIC DNA]</scope>
    <source>
        <strain evidence="1 2">KACC 17473</strain>
    </source>
</reference>
<dbReference type="Proteomes" id="UP000076923">
    <property type="component" value="Unassembled WGS sequence"/>
</dbReference>
<name>A0A176TA46_9FLAO</name>
<accession>A0A176TA46</accession>
<evidence type="ECO:0000313" key="1">
    <source>
        <dbReference type="EMBL" id="OAD44689.1"/>
    </source>
</evidence>
<gene>
    <name evidence="1" type="ORF">LPB303_11040</name>
</gene>
<sequence>MKKNKVVNLFGDSNNIQNTEVNYSTLLEKFVNHFDDEFKDYEYHEDVYEFAQNTWNLGNMRSILDTSEFKNIITLAKEDGEDYRLLEKMTTYKVNHFKEFTEFIVDFHFFEKNGTPKLNVTTQSEDDYLTEMLQMDFPNEETDEFEENFINRSAISIKPLQPFIDWHNTIYPDSKIDATTFNDVNIYLINNNSFENIEVHLKKKFDKYFMMELDGWHTNKKEWPQKRNYKMFKNWFQVTISTAVFDLEKTPVSKS</sequence>
<dbReference type="RefSeq" id="WP_068450133.1">
    <property type="nucleotide sequence ID" value="NZ_CP150660.1"/>
</dbReference>
<evidence type="ECO:0000313" key="2">
    <source>
        <dbReference type="Proteomes" id="UP000076923"/>
    </source>
</evidence>
<keyword evidence="2" id="KW-1185">Reference proteome</keyword>
<dbReference type="STRING" id="1333662.LPB303_11040"/>
<dbReference type="AlphaFoldDB" id="A0A176TA46"/>
<organism evidence="1 2">
    <name type="scientific">Polaribacter atrinae</name>
    <dbReference type="NCBI Taxonomy" id="1333662"/>
    <lineage>
        <taxon>Bacteria</taxon>
        <taxon>Pseudomonadati</taxon>
        <taxon>Bacteroidota</taxon>
        <taxon>Flavobacteriia</taxon>
        <taxon>Flavobacteriales</taxon>
        <taxon>Flavobacteriaceae</taxon>
    </lineage>
</organism>
<proteinExistence type="predicted"/>
<dbReference type="OrthoDB" id="8602450at2"/>